<dbReference type="InterPro" id="IPR042236">
    <property type="entry name" value="PI3K_accessory_sf"/>
</dbReference>
<comment type="similarity">
    <text evidence="5">Belongs to the PI3/PI4-kinase family.</text>
</comment>
<dbReference type="InterPro" id="IPR000341">
    <property type="entry name" value="PI3K_Ras-bd_dom"/>
</dbReference>
<protein>
    <submittedName>
        <fullName evidence="12">Phosphatidylinositol 45-bisphosphate 3-kinase catalytic subunit alpha isoform</fullName>
    </submittedName>
</protein>
<dbReference type="InterPro" id="IPR000403">
    <property type="entry name" value="PI3/4_kinase_cat_dom"/>
</dbReference>
<organism evidence="12 13">
    <name type="scientific">Taenia crassiceps</name>
    <dbReference type="NCBI Taxonomy" id="6207"/>
    <lineage>
        <taxon>Eukaryota</taxon>
        <taxon>Metazoa</taxon>
        <taxon>Spiralia</taxon>
        <taxon>Lophotrochozoa</taxon>
        <taxon>Platyhelminthes</taxon>
        <taxon>Cestoda</taxon>
        <taxon>Eucestoda</taxon>
        <taxon>Cyclophyllidea</taxon>
        <taxon>Taeniidae</taxon>
        <taxon>Taenia</taxon>
    </lineage>
</organism>
<evidence type="ECO:0000313" key="13">
    <source>
        <dbReference type="Proteomes" id="UP001651158"/>
    </source>
</evidence>
<feature type="compositionally biased region" description="Low complexity" evidence="6">
    <location>
        <begin position="404"/>
        <end position="414"/>
    </location>
</feature>
<keyword evidence="1" id="KW-0808">Transferase</keyword>
<dbReference type="SUPFAM" id="SSF56112">
    <property type="entry name" value="Protein kinase-like (PK-like)"/>
    <property type="match status" value="1"/>
</dbReference>
<dbReference type="PROSITE" id="PS50290">
    <property type="entry name" value="PI3_4_KINASE_3"/>
    <property type="match status" value="1"/>
</dbReference>
<dbReference type="PROSITE" id="PS00916">
    <property type="entry name" value="PI3_4_KINASE_2"/>
    <property type="match status" value="1"/>
</dbReference>
<dbReference type="Gene3D" id="3.10.20.770">
    <property type="match status" value="1"/>
</dbReference>
<dbReference type="SMART" id="SM00143">
    <property type="entry name" value="PI3K_p85B"/>
    <property type="match status" value="1"/>
</dbReference>
<dbReference type="PROSITE" id="PS51546">
    <property type="entry name" value="PI3K_RBD"/>
    <property type="match status" value="1"/>
</dbReference>
<evidence type="ECO:0000256" key="5">
    <source>
        <dbReference type="PROSITE-ProRule" id="PRU00880"/>
    </source>
</evidence>
<evidence type="ECO:0000259" key="10">
    <source>
        <dbReference type="PROSITE" id="PS51546"/>
    </source>
</evidence>
<dbReference type="InterPro" id="IPR035892">
    <property type="entry name" value="C2_domain_sf"/>
</dbReference>
<evidence type="ECO:0000256" key="1">
    <source>
        <dbReference type="ARBA" id="ARBA00022679"/>
    </source>
</evidence>
<dbReference type="SUPFAM" id="SSF48371">
    <property type="entry name" value="ARM repeat"/>
    <property type="match status" value="1"/>
</dbReference>
<dbReference type="InterPro" id="IPR018936">
    <property type="entry name" value="PI3/4_kinase_CS"/>
</dbReference>
<keyword evidence="3" id="KW-0418">Kinase</keyword>
<dbReference type="Gene3D" id="1.10.1070.11">
    <property type="entry name" value="Phosphatidylinositol 3-/4-kinase, catalytic domain"/>
    <property type="match status" value="1"/>
</dbReference>
<dbReference type="Gene3D" id="2.60.40.150">
    <property type="entry name" value="C2 domain"/>
    <property type="match status" value="1"/>
</dbReference>
<dbReference type="SMART" id="SM00145">
    <property type="entry name" value="PI3Ka"/>
    <property type="match status" value="1"/>
</dbReference>
<dbReference type="Gene3D" id="3.30.1010.10">
    <property type="entry name" value="Phosphatidylinositol 3-kinase Catalytic Subunit, Chain A, domain 4"/>
    <property type="match status" value="1"/>
</dbReference>
<dbReference type="InterPro" id="IPR001263">
    <property type="entry name" value="PI3K_accessory_dom"/>
</dbReference>
<evidence type="ECO:0000313" key="12">
    <source>
        <dbReference type="EMBL" id="KAL5104603.1"/>
    </source>
</evidence>
<evidence type="ECO:0000259" key="11">
    <source>
        <dbReference type="PROSITE" id="PS51547"/>
    </source>
</evidence>
<dbReference type="SUPFAM" id="SSF49562">
    <property type="entry name" value="C2 domain (Calcium/lipid-binding domain, CaLB)"/>
    <property type="match status" value="1"/>
</dbReference>
<sequence length="1196" mass="133534">MPPTTLESLDHVFQHCSSMEHDFLMPNGIIITLKPDPDMSLADLKAHLWDLASTEPLYECLGPPNDYLFQGISSLKAEEEEFYDEQRKFAGLQLLLPLMRLEKVADDTLIIEQKRNAMIAKISTISQAHLKAAEEGNPELAWARQCLLEISEANTRRLEASGPVAMAHYLTGAALQPKLNTALQRRLQRLPCLTISAVCVDCYSPPKQHLLKLNLPKSITVAATIKKIIDEQRRLVQGDISCHDVDPASQYLLKVCCSQEYLFEQETALVHYAYVQECLQRDDIPRLTPVLLKDVLECLGLPVPEVMNCDDCTPAYPSPAVNASVAAPPLPSVIDLFGVGVEDQGNEAMGASVDLWDLRDYFSLTVRAAQKLATLAQNPSTEQLDTGSFFTGFSSFTDLTTDVAASPGGSESSSSGGGGGGVSASATPISASSAPSLDAASGSVVNNYMVRVGLVHGGQLLAKYQNTRGAVVVMGSNSALQWNQSLNFRLTYSNLPLATRVCVVLLQVKRRPGRIMEFPVGWANMNLFDERGYLVTGRRLLPLWRSSFTLPEAETTYQLNLAGTVAENPDPEFTLVLDFCHPSSQAARIRFPISRFITTVRGASPTTPTATMVPSLRSSDSDLRMLRDLIHRDPFYELSEQDKALLWRIRDSCCRRLYPAESLPWLVQAVAWERRELVEEFYRLLAVWPRPLPVETCLQLLGVAGLASAAAAEGSFGEGSGGSYVVAGGRTTGVADPLVRDIAVQGLQARLSNTDLADYLLQLVQVIRTEAFLVNPLTCFLLQRALSCPTLIGVRLCWHLRSQLDNPDARLRFSLILDALCRGFGPQLLLFVHEQVNALHRLTDLAISVKRIAEDEEQRTRFKFELHRSEVRSDLENILSPLRFSIKLGPVIEQQCTVKRSKKRPLWIAWANPDNLGFHHHKVHQLLFKHGDDLRQDMLTLQILKVMDHIWKEEGLNLDLTTYDCLATGDEMGLIEVVRNSQTIMSIQGQRVRSAMQIDSSQLHKWFLQKKAAPLGSDEAYEAAVRRFTNSCAGYCVATFVLGIRDRHNDNIMVDDSGRLFHIDFGHILNNKKKKFGITRERVPFVLTSDFACVIARGEEKPYRSKGFMDFTRLCEDAYRILRRHSNLLLTLLAMMVPSGLPELTCAGDLEYVRKTLAVELRDEEEALNYFNTKFNEAYYATEKTLRVDDVEEEQC</sequence>
<feature type="domain" description="PI3K/PI4K catalytic" evidence="7">
    <location>
        <begin position="892"/>
        <end position="1183"/>
    </location>
</feature>
<dbReference type="PANTHER" id="PTHR10048:SF111">
    <property type="entry name" value="PHOSPHATIDYLINOSITOL 3-KINASE AGE-1"/>
    <property type="match status" value="1"/>
</dbReference>
<feature type="domain" description="PIK helical" evidence="9">
    <location>
        <begin position="612"/>
        <end position="823"/>
    </location>
</feature>
<dbReference type="PROSITE" id="PS51545">
    <property type="entry name" value="PIK_HELICAL"/>
    <property type="match status" value="1"/>
</dbReference>
<dbReference type="InterPro" id="IPR003113">
    <property type="entry name" value="PI3K_ABD"/>
</dbReference>
<dbReference type="Pfam" id="PF00454">
    <property type="entry name" value="PI3_PI4_kinase"/>
    <property type="match status" value="1"/>
</dbReference>
<name>A0ABR4Q5D7_9CEST</name>
<dbReference type="Gene3D" id="1.25.40.70">
    <property type="entry name" value="Phosphatidylinositol 3-kinase, accessory domain (PIK)"/>
    <property type="match status" value="1"/>
</dbReference>
<evidence type="ECO:0000259" key="8">
    <source>
        <dbReference type="PROSITE" id="PS51544"/>
    </source>
</evidence>
<feature type="domain" description="PI3K-RBD" evidence="10">
    <location>
        <begin position="195"/>
        <end position="291"/>
    </location>
</feature>
<dbReference type="InterPro" id="IPR002420">
    <property type="entry name" value="PI3K-type_C2_dom"/>
</dbReference>
<dbReference type="PANTHER" id="PTHR10048">
    <property type="entry name" value="PHOSPHATIDYLINOSITOL KINASE"/>
    <property type="match status" value="1"/>
</dbReference>
<feature type="region of interest" description="Disordered" evidence="6">
    <location>
        <begin position="404"/>
        <end position="426"/>
    </location>
</feature>
<reference evidence="12 13" key="1">
    <citation type="journal article" date="2022" name="Front. Cell. Infect. Microbiol.">
        <title>The Genomes of Two Strains of Taenia crassiceps the Animal Model for the Study of Human Cysticercosis.</title>
        <authorList>
            <person name="Bobes R.J."/>
            <person name="Estrada K."/>
            <person name="Rios-Valencia D.G."/>
            <person name="Calderon-Gallegos A."/>
            <person name="de la Torre P."/>
            <person name="Carrero J.C."/>
            <person name="Sanchez-Flores A."/>
            <person name="Laclette J.P."/>
        </authorList>
    </citation>
    <scope>NUCLEOTIDE SEQUENCE [LARGE SCALE GENOMIC DNA]</scope>
    <source>
        <strain evidence="12">WFUcys</strain>
    </source>
</reference>
<evidence type="ECO:0000259" key="9">
    <source>
        <dbReference type="PROSITE" id="PS51545"/>
    </source>
</evidence>
<dbReference type="PROSITE" id="PS51544">
    <property type="entry name" value="PI3K_ABD"/>
    <property type="match status" value="1"/>
</dbReference>
<evidence type="ECO:0000256" key="4">
    <source>
        <dbReference type="ARBA" id="ARBA00022840"/>
    </source>
</evidence>
<keyword evidence="13" id="KW-1185">Reference proteome</keyword>
<dbReference type="InterPro" id="IPR015433">
    <property type="entry name" value="PI3/4_kinase"/>
</dbReference>
<dbReference type="PROSITE" id="PS00915">
    <property type="entry name" value="PI3_4_KINASE_1"/>
    <property type="match status" value="1"/>
</dbReference>
<keyword evidence="2" id="KW-0547">Nucleotide-binding</keyword>
<proteinExistence type="inferred from homology"/>
<dbReference type="Pfam" id="PF00792">
    <property type="entry name" value="PI3K_C2"/>
    <property type="match status" value="1"/>
</dbReference>
<comment type="caution">
    <text evidence="12">The sequence shown here is derived from an EMBL/GenBank/DDBJ whole genome shotgun (WGS) entry which is preliminary data.</text>
</comment>
<dbReference type="InterPro" id="IPR011009">
    <property type="entry name" value="Kinase-like_dom_sf"/>
</dbReference>
<dbReference type="Pfam" id="PF02192">
    <property type="entry name" value="PI3K_p85B"/>
    <property type="match status" value="1"/>
</dbReference>
<accession>A0ABR4Q5D7</accession>
<feature type="domain" description="PI3K-ABD" evidence="8">
    <location>
        <begin position="15"/>
        <end position="105"/>
    </location>
</feature>
<dbReference type="SUPFAM" id="SSF54236">
    <property type="entry name" value="Ubiquitin-like"/>
    <property type="match status" value="1"/>
</dbReference>
<feature type="domain" description="C2 PI3K-type" evidence="11">
    <location>
        <begin position="429"/>
        <end position="592"/>
    </location>
</feature>
<dbReference type="SMART" id="SM00146">
    <property type="entry name" value="PI3Kc"/>
    <property type="match status" value="1"/>
</dbReference>
<dbReference type="InterPro" id="IPR029071">
    <property type="entry name" value="Ubiquitin-like_domsf"/>
</dbReference>
<dbReference type="Pfam" id="PF00794">
    <property type="entry name" value="PI3K_rbd"/>
    <property type="match status" value="1"/>
</dbReference>
<dbReference type="InterPro" id="IPR016024">
    <property type="entry name" value="ARM-type_fold"/>
</dbReference>
<keyword evidence="4" id="KW-0067">ATP-binding</keyword>
<evidence type="ECO:0000256" key="3">
    <source>
        <dbReference type="ARBA" id="ARBA00022777"/>
    </source>
</evidence>
<dbReference type="EMBL" id="JAKROA010000011">
    <property type="protein sequence ID" value="KAL5104603.1"/>
    <property type="molecule type" value="Genomic_DNA"/>
</dbReference>
<dbReference type="Proteomes" id="UP001651158">
    <property type="component" value="Unassembled WGS sequence"/>
</dbReference>
<dbReference type="Pfam" id="PF00613">
    <property type="entry name" value="PI3Ka"/>
    <property type="match status" value="2"/>
</dbReference>
<evidence type="ECO:0000256" key="2">
    <source>
        <dbReference type="ARBA" id="ARBA00022741"/>
    </source>
</evidence>
<dbReference type="PROSITE" id="PS51547">
    <property type="entry name" value="C2_PI3K"/>
    <property type="match status" value="1"/>
</dbReference>
<gene>
    <name evidence="12" type="ORF">TcWFU_001639</name>
</gene>
<evidence type="ECO:0000256" key="6">
    <source>
        <dbReference type="SAM" id="MobiDB-lite"/>
    </source>
</evidence>
<evidence type="ECO:0000259" key="7">
    <source>
        <dbReference type="PROSITE" id="PS50290"/>
    </source>
</evidence>
<dbReference type="InterPro" id="IPR036940">
    <property type="entry name" value="PI3/4_kinase_cat_sf"/>
</dbReference>
<dbReference type="CDD" id="cd08380">
    <property type="entry name" value="C2_PI3K_like"/>
    <property type="match status" value="1"/>
</dbReference>